<organism evidence="1">
    <name type="scientific">viral metagenome</name>
    <dbReference type="NCBI Taxonomy" id="1070528"/>
    <lineage>
        <taxon>unclassified sequences</taxon>
        <taxon>metagenomes</taxon>
        <taxon>organismal metagenomes</taxon>
    </lineage>
</organism>
<dbReference type="AlphaFoldDB" id="A0A6C0DZT8"/>
<dbReference type="EMBL" id="MN739695">
    <property type="protein sequence ID" value="QHT21549.1"/>
    <property type="molecule type" value="Genomic_DNA"/>
</dbReference>
<protein>
    <submittedName>
        <fullName evidence="1">Uncharacterized protein</fullName>
    </submittedName>
</protein>
<reference evidence="1" key="1">
    <citation type="journal article" date="2020" name="Nature">
        <title>Giant virus diversity and host interactions through global metagenomics.</title>
        <authorList>
            <person name="Schulz F."/>
            <person name="Roux S."/>
            <person name="Paez-Espino D."/>
            <person name="Jungbluth S."/>
            <person name="Walsh D.A."/>
            <person name="Denef V.J."/>
            <person name="McMahon K.D."/>
            <person name="Konstantinidis K.T."/>
            <person name="Eloe-Fadrosh E.A."/>
            <person name="Kyrpides N.C."/>
            <person name="Woyke T."/>
        </authorList>
    </citation>
    <scope>NUCLEOTIDE SEQUENCE</scope>
    <source>
        <strain evidence="1">GVMAG-M-3300023179-103</strain>
    </source>
</reference>
<evidence type="ECO:0000313" key="1">
    <source>
        <dbReference type="EMBL" id="QHT21549.1"/>
    </source>
</evidence>
<sequence length="219" mass="26158">MKNKLLVNLDILFLLDKTIVNNPYSSENTDNFVFEHLFSDIDYSAKKYLDKLLFLYDIHSGKLTLDDFFIINKCIKHNEIFAKSFFTSLAIEIINIYRNIIDQKLFVVKYTTSDFVIRAIIYLIFKTIIYNFTNIHVLNHKNHIVELFDTMYVKFNEIMIETNDIKKIKKYFTKNLFDFMRKKKSINDIQTITHQNSQVVSSYIITYKLKKHKNNKVFG</sequence>
<name>A0A6C0DZT8_9ZZZZ</name>
<accession>A0A6C0DZT8</accession>
<proteinExistence type="predicted"/>